<dbReference type="PANTHER" id="PTHR43284">
    <property type="entry name" value="ASPARAGINE SYNTHETASE (GLUTAMINE-HYDROLYZING)"/>
    <property type="match status" value="1"/>
</dbReference>
<feature type="binding site" evidence="10">
    <location>
        <position position="302"/>
    </location>
    <ligand>
        <name>ATP</name>
        <dbReference type="ChEBI" id="CHEBI:30616"/>
    </ligand>
</feature>
<evidence type="ECO:0000256" key="3">
    <source>
        <dbReference type="ARBA" id="ARBA00012737"/>
    </source>
</evidence>
<evidence type="ECO:0000256" key="11">
    <source>
        <dbReference type="PIRSR" id="PIRSR001589-3"/>
    </source>
</evidence>
<evidence type="ECO:0000256" key="5">
    <source>
        <dbReference type="ARBA" id="ARBA00022840"/>
    </source>
</evidence>
<feature type="domain" description="Glutamine amidotransferase type-2" evidence="12">
    <location>
        <begin position="2"/>
        <end position="219"/>
    </location>
</feature>
<evidence type="ECO:0000256" key="4">
    <source>
        <dbReference type="ARBA" id="ARBA00022741"/>
    </source>
</evidence>
<dbReference type="PIRSF" id="PIRSF001589">
    <property type="entry name" value="Asn_synthetase_glu-h"/>
    <property type="match status" value="1"/>
</dbReference>
<dbReference type="InterPro" id="IPR001962">
    <property type="entry name" value="Asn_synthase"/>
</dbReference>
<dbReference type="EMBL" id="JAECZA010000002">
    <property type="protein sequence ID" value="MBH8571662.1"/>
    <property type="molecule type" value="Genomic_DNA"/>
</dbReference>
<evidence type="ECO:0000313" key="14">
    <source>
        <dbReference type="Proteomes" id="UP000662314"/>
    </source>
</evidence>
<evidence type="ECO:0000256" key="8">
    <source>
        <dbReference type="ARBA" id="ARBA00048741"/>
    </source>
</evidence>
<sequence length="631" mass="71595">MCGITGFFDSSRQTSDDIMQAIVRQMSDSLIHRGPDDGGIWVDESAGIALGHRRLAIVDLSPEGHQPMLSANDRYVIVFNGEIYNFLELRHQLTSLGHRFRGHSDTEVMLASFSQWGVDGAIKRYNGMFAFALWDRQEQLLHLGRDRLGEKPLYYGWMGQTLLFSSELKALKAHPAFKAKINRDALKLFLQYGYVPTPYSIYQGIYKLPPATVLTWNGSQFHPNPVTYWSIKEVAELGIAEPFSGSDSEAVARLEALLLEAVGLRMVADVPLGAFISGGVDSSTVVALMQAQSSQPVKTFSIGFHEDAYNEAQYAKAVAKHLNTDHTEMYVTPEQALQVIPKLPILYDEPFSDSSQVPTFLVSQLARQYVTVSLSGDGGDELFAGYKRYFKARNIWQTIGWIPPTLRKTAARALTSPSLAKLKHSPFGNKLQTLAEILILPNADAIYTRLISHCQEPVVIGALEPPTSFSNRYHCPLSDFTQRMMYLDTVNYLPDDILVKVDRASMGMSLEARVPLLDSRVVEFAWRIPLSMKIRNNQGKWLLRQVLYKYVPKHLIERPKKGFSVPIHTWLRGPLRDWAEALLDEHRLTQEGFLNPQSIRQKWIEHITGEKDWQYILWNVLMFQAWLEENY</sequence>
<name>A0A8J7I3B0_9NOST</name>
<keyword evidence="7 9" id="KW-0315">Glutamine amidotransferase</keyword>
<dbReference type="RefSeq" id="WP_214430501.1">
    <property type="nucleotide sequence ID" value="NZ_CAWPUQ010000110.1"/>
</dbReference>
<dbReference type="PROSITE" id="PS51278">
    <property type="entry name" value="GATASE_TYPE_2"/>
    <property type="match status" value="1"/>
</dbReference>
<dbReference type="PANTHER" id="PTHR43284:SF1">
    <property type="entry name" value="ASPARAGINE SYNTHETASE"/>
    <property type="match status" value="1"/>
</dbReference>
<dbReference type="InterPro" id="IPR033738">
    <property type="entry name" value="AsnB_N"/>
</dbReference>
<organism evidence="13 14">
    <name type="scientific">Dendronalium phyllosphericum CENA369</name>
    <dbReference type="NCBI Taxonomy" id="1725256"/>
    <lineage>
        <taxon>Bacteria</taxon>
        <taxon>Bacillati</taxon>
        <taxon>Cyanobacteriota</taxon>
        <taxon>Cyanophyceae</taxon>
        <taxon>Nostocales</taxon>
        <taxon>Nostocaceae</taxon>
        <taxon>Dendronalium</taxon>
        <taxon>Dendronalium phyllosphericum</taxon>
    </lineage>
</organism>
<keyword evidence="13" id="KW-0436">Ligase</keyword>
<evidence type="ECO:0000259" key="12">
    <source>
        <dbReference type="PROSITE" id="PS51278"/>
    </source>
</evidence>
<dbReference type="GO" id="GO:0006529">
    <property type="term" value="P:asparagine biosynthetic process"/>
    <property type="evidence" value="ECO:0007669"/>
    <property type="project" value="UniProtKB-KW"/>
</dbReference>
<keyword evidence="9" id="KW-0028">Amino-acid biosynthesis</keyword>
<keyword evidence="6 9" id="KW-0061">Asparagine biosynthesis</keyword>
<keyword evidence="5 10" id="KW-0067">ATP-binding</keyword>
<dbReference type="SUPFAM" id="SSF52402">
    <property type="entry name" value="Adenine nucleotide alpha hydrolases-like"/>
    <property type="match status" value="1"/>
</dbReference>
<evidence type="ECO:0000256" key="7">
    <source>
        <dbReference type="ARBA" id="ARBA00022962"/>
    </source>
</evidence>
<dbReference type="SUPFAM" id="SSF56235">
    <property type="entry name" value="N-terminal nucleophile aminohydrolases (Ntn hydrolases)"/>
    <property type="match status" value="1"/>
</dbReference>
<dbReference type="Gene3D" id="3.60.20.10">
    <property type="entry name" value="Glutamine Phosphoribosylpyrophosphate, subunit 1, domain 1"/>
    <property type="match status" value="1"/>
</dbReference>
<comment type="catalytic activity">
    <reaction evidence="8">
        <text>L-aspartate + L-glutamine + ATP + H2O = L-asparagine + L-glutamate + AMP + diphosphate + H(+)</text>
        <dbReference type="Rhea" id="RHEA:12228"/>
        <dbReference type="ChEBI" id="CHEBI:15377"/>
        <dbReference type="ChEBI" id="CHEBI:15378"/>
        <dbReference type="ChEBI" id="CHEBI:29985"/>
        <dbReference type="ChEBI" id="CHEBI:29991"/>
        <dbReference type="ChEBI" id="CHEBI:30616"/>
        <dbReference type="ChEBI" id="CHEBI:33019"/>
        <dbReference type="ChEBI" id="CHEBI:58048"/>
        <dbReference type="ChEBI" id="CHEBI:58359"/>
        <dbReference type="ChEBI" id="CHEBI:456215"/>
        <dbReference type="EC" id="6.3.5.4"/>
    </reaction>
</comment>
<gene>
    <name evidence="13" type="primary">asnB</name>
    <name evidence="13" type="ORF">I8752_01195</name>
</gene>
<dbReference type="InterPro" id="IPR006426">
    <property type="entry name" value="Asn_synth_AEB"/>
</dbReference>
<comment type="caution">
    <text evidence="13">The sequence shown here is derived from an EMBL/GenBank/DDBJ whole genome shotgun (WGS) entry which is preliminary data.</text>
</comment>
<feature type="site" description="Important for beta-aspartyl-AMP intermediate formation" evidence="11">
    <location>
        <position position="377"/>
    </location>
</feature>
<dbReference type="Gene3D" id="3.40.50.620">
    <property type="entry name" value="HUPs"/>
    <property type="match status" value="1"/>
</dbReference>
<dbReference type="GO" id="GO:0005829">
    <property type="term" value="C:cytosol"/>
    <property type="evidence" value="ECO:0007669"/>
    <property type="project" value="TreeGrafter"/>
</dbReference>
<dbReference type="EC" id="6.3.5.4" evidence="3"/>
<dbReference type="InterPro" id="IPR029055">
    <property type="entry name" value="Ntn_hydrolases_N"/>
</dbReference>
<feature type="binding site" evidence="10">
    <location>
        <begin position="375"/>
        <end position="376"/>
    </location>
    <ligand>
        <name>ATP</name>
        <dbReference type="ChEBI" id="CHEBI:30616"/>
    </ligand>
</feature>
<proteinExistence type="inferred from homology"/>
<dbReference type="AlphaFoldDB" id="A0A8J7I3B0"/>
<evidence type="ECO:0000256" key="1">
    <source>
        <dbReference type="ARBA" id="ARBA00005187"/>
    </source>
</evidence>
<comment type="similarity">
    <text evidence="2">Belongs to the asparagine synthetase family.</text>
</comment>
<keyword evidence="4 10" id="KW-0547">Nucleotide-binding</keyword>
<dbReference type="NCBIfam" id="TIGR01536">
    <property type="entry name" value="asn_synth_AEB"/>
    <property type="match status" value="1"/>
</dbReference>
<dbReference type="GO" id="GO:0004066">
    <property type="term" value="F:asparagine synthase (glutamine-hydrolyzing) activity"/>
    <property type="evidence" value="ECO:0007669"/>
    <property type="project" value="UniProtKB-EC"/>
</dbReference>
<evidence type="ECO:0000256" key="9">
    <source>
        <dbReference type="PIRSR" id="PIRSR001589-1"/>
    </source>
</evidence>
<evidence type="ECO:0000256" key="2">
    <source>
        <dbReference type="ARBA" id="ARBA00005752"/>
    </source>
</evidence>
<accession>A0A8J7I3B0</accession>
<evidence type="ECO:0000256" key="6">
    <source>
        <dbReference type="ARBA" id="ARBA00022888"/>
    </source>
</evidence>
<protein>
    <recommendedName>
        <fullName evidence="3">asparagine synthase (glutamine-hydrolyzing)</fullName>
        <ecNumber evidence="3">6.3.5.4</ecNumber>
    </recommendedName>
</protein>
<dbReference type="InterPro" id="IPR051786">
    <property type="entry name" value="ASN_synthetase/amidase"/>
</dbReference>
<dbReference type="Proteomes" id="UP000662314">
    <property type="component" value="Unassembled WGS sequence"/>
</dbReference>
<feature type="active site" description="For GATase activity" evidence="9">
    <location>
        <position position="2"/>
    </location>
</feature>
<dbReference type="GO" id="GO:0005524">
    <property type="term" value="F:ATP binding"/>
    <property type="evidence" value="ECO:0007669"/>
    <property type="project" value="UniProtKB-KW"/>
</dbReference>
<evidence type="ECO:0000256" key="10">
    <source>
        <dbReference type="PIRSR" id="PIRSR001589-2"/>
    </source>
</evidence>
<keyword evidence="14" id="KW-1185">Reference proteome</keyword>
<dbReference type="InterPro" id="IPR017932">
    <property type="entry name" value="GATase_2_dom"/>
</dbReference>
<dbReference type="InterPro" id="IPR014729">
    <property type="entry name" value="Rossmann-like_a/b/a_fold"/>
</dbReference>
<dbReference type="Pfam" id="PF13522">
    <property type="entry name" value="GATase_6"/>
    <property type="match status" value="1"/>
</dbReference>
<comment type="pathway">
    <text evidence="1">Amino-acid biosynthesis; L-asparagine biosynthesis; L-asparagine from L-aspartate (L-Gln route): step 1/1.</text>
</comment>
<dbReference type="CDD" id="cd01991">
    <property type="entry name" value="Asn_synthase_B_C"/>
    <property type="match status" value="1"/>
</dbReference>
<evidence type="ECO:0000313" key="13">
    <source>
        <dbReference type="EMBL" id="MBH8571662.1"/>
    </source>
</evidence>
<dbReference type="CDD" id="cd00712">
    <property type="entry name" value="AsnB"/>
    <property type="match status" value="1"/>
</dbReference>
<dbReference type="Pfam" id="PF00733">
    <property type="entry name" value="Asn_synthase"/>
    <property type="match status" value="1"/>
</dbReference>
<reference evidence="13 14" key="1">
    <citation type="journal article" date="2021" name="Int. J. Syst. Evol. Microbiol.">
        <title>Amazonocrinis nigriterrae gen. nov., sp. nov., Atlanticothrix silvestris gen. nov., sp. nov. and Dendronalium phyllosphericum gen. nov., sp. nov., nostocacean cyanobacteria from Brazilian environments.</title>
        <authorList>
            <person name="Alvarenga D.O."/>
            <person name="Andreote A.P.D."/>
            <person name="Branco L.H.Z."/>
            <person name="Delbaje E."/>
            <person name="Cruz R.B."/>
            <person name="Varani A.M."/>
            <person name="Fiore M.F."/>
        </authorList>
    </citation>
    <scope>NUCLEOTIDE SEQUENCE [LARGE SCALE GENOMIC DNA]</scope>
    <source>
        <strain evidence="13 14">CENA369</strain>
    </source>
</reference>
<feature type="binding site" evidence="10">
    <location>
        <position position="105"/>
    </location>
    <ligand>
        <name>L-glutamine</name>
        <dbReference type="ChEBI" id="CHEBI:58359"/>
    </ligand>
</feature>